<accession>A0ABQ9GDG1</accession>
<protein>
    <submittedName>
        <fullName evidence="1">Uncharacterized protein</fullName>
    </submittedName>
</protein>
<dbReference type="Proteomes" id="UP001159363">
    <property type="component" value="Chromosome 13"/>
</dbReference>
<keyword evidence="2" id="KW-1185">Reference proteome</keyword>
<name>A0ABQ9GDG1_9NEOP</name>
<evidence type="ECO:0000313" key="2">
    <source>
        <dbReference type="Proteomes" id="UP001159363"/>
    </source>
</evidence>
<gene>
    <name evidence="1" type="ORF">PR048_030680</name>
</gene>
<comment type="caution">
    <text evidence="1">The sequence shown here is derived from an EMBL/GenBank/DDBJ whole genome shotgun (WGS) entry which is preliminary data.</text>
</comment>
<sequence>MHYFYCCIATGNGHCAAAFYAEHLRRREGQQPERYPDRRMFTNPHNTFMEIRMPGPRCEGIPRADPGGINQVLEEVHTEPSASIRKLSSPDN</sequence>
<proteinExistence type="predicted"/>
<dbReference type="EMBL" id="JARBHB010000014">
    <property type="protein sequence ID" value="KAJ8869114.1"/>
    <property type="molecule type" value="Genomic_DNA"/>
</dbReference>
<organism evidence="1 2">
    <name type="scientific">Dryococelus australis</name>
    <dbReference type="NCBI Taxonomy" id="614101"/>
    <lineage>
        <taxon>Eukaryota</taxon>
        <taxon>Metazoa</taxon>
        <taxon>Ecdysozoa</taxon>
        <taxon>Arthropoda</taxon>
        <taxon>Hexapoda</taxon>
        <taxon>Insecta</taxon>
        <taxon>Pterygota</taxon>
        <taxon>Neoptera</taxon>
        <taxon>Polyneoptera</taxon>
        <taxon>Phasmatodea</taxon>
        <taxon>Verophasmatodea</taxon>
        <taxon>Anareolatae</taxon>
        <taxon>Phasmatidae</taxon>
        <taxon>Eurycanthinae</taxon>
        <taxon>Dryococelus</taxon>
    </lineage>
</organism>
<evidence type="ECO:0000313" key="1">
    <source>
        <dbReference type="EMBL" id="KAJ8869114.1"/>
    </source>
</evidence>
<reference evidence="1 2" key="1">
    <citation type="submission" date="2023-02" db="EMBL/GenBank/DDBJ databases">
        <title>LHISI_Scaffold_Assembly.</title>
        <authorList>
            <person name="Stuart O.P."/>
            <person name="Cleave R."/>
            <person name="Magrath M.J.L."/>
            <person name="Mikheyev A.S."/>
        </authorList>
    </citation>
    <scope>NUCLEOTIDE SEQUENCE [LARGE SCALE GENOMIC DNA]</scope>
    <source>
        <strain evidence="1">Daus_M_001</strain>
        <tissue evidence="1">Leg muscle</tissue>
    </source>
</reference>